<accession>A0A0D1YDA2</accession>
<dbReference type="GeneID" id="27317473"/>
<dbReference type="OrthoDB" id="2156052at2759"/>
<evidence type="ECO:0000313" key="2">
    <source>
        <dbReference type="EMBL" id="KIV98711.1"/>
    </source>
</evidence>
<dbReference type="InterPro" id="IPR011009">
    <property type="entry name" value="Kinase-like_dom_sf"/>
</dbReference>
<reference evidence="2 3" key="1">
    <citation type="submission" date="2015-01" db="EMBL/GenBank/DDBJ databases">
        <title>The Genome Sequence of Ochroconis gallopava CBS43764.</title>
        <authorList>
            <consortium name="The Broad Institute Genomics Platform"/>
            <person name="Cuomo C."/>
            <person name="de Hoog S."/>
            <person name="Gorbushina A."/>
            <person name="Stielow B."/>
            <person name="Teixiera M."/>
            <person name="Abouelleil A."/>
            <person name="Chapman S.B."/>
            <person name="Priest M."/>
            <person name="Young S.K."/>
            <person name="Wortman J."/>
            <person name="Nusbaum C."/>
            <person name="Birren B."/>
        </authorList>
    </citation>
    <scope>NUCLEOTIDE SEQUENCE [LARGE SCALE GENOMIC DNA]</scope>
    <source>
        <strain evidence="2 3">CBS 43764</strain>
    </source>
</reference>
<proteinExistence type="predicted"/>
<evidence type="ECO:0000256" key="1">
    <source>
        <dbReference type="SAM" id="MobiDB-lite"/>
    </source>
</evidence>
<dbReference type="RefSeq" id="XP_016208581.1">
    <property type="nucleotide sequence ID" value="XM_016363565.1"/>
</dbReference>
<protein>
    <recommendedName>
        <fullName evidence="4">Protein kinase domain-containing protein</fullName>
    </recommendedName>
</protein>
<evidence type="ECO:0000313" key="3">
    <source>
        <dbReference type="Proteomes" id="UP000053259"/>
    </source>
</evidence>
<name>A0A0D1YDA2_9PEZI</name>
<dbReference type="InParanoid" id="A0A0D1YDA2"/>
<evidence type="ECO:0008006" key="4">
    <source>
        <dbReference type="Google" id="ProtNLM"/>
    </source>
</evidence>
<dbReference type="AlphaFoldDB" id="A0A0D1YDA2"/>
<dbReference type="STRING" id="253628.A0A0D1YDA2"/>
<organism evidence="2 3">
    <name type="scientific">Verruconis gallopava</name>
    <dbReference type="NCBI Taxonomy" id="253628"/>
    <lineage>
        <taxon>Eukaryota</taxon>
        <taxon>Fungi</taxon>
        <taxon>Dikarya</taxon>
        <taxon>Ascomycota</taxon>
        <taxon>Pezizomycotina</taxon>
        <taxon>Dothideomycetes</taxon>
        <taxon>Pleosporomycetidae</taxon>
        <taxon>Venturiales</taxon>
        <taxon>Sympoventuriaceae</taxon>
        <taxon>Verruconis</taxon>
    </lineage>
</organism>
<dbReference type="Proteomes" id="UP000053259">
    <property type="component" value="Unassembled WGS sequence"/>
</dbReference>
<dbReference type="Gene3D" id="1.10.510.10">
    <property type="entry name" value="Transferase(Phosphotransferase) domain 1"/>
    <property type="match status" value="1"/>
</dbReference>
<dbReference type="SUPFAM" id="SSF56112">
    <property type="entry name" value="Protein kinase-like (PK-like)"/>
    <property type="match status" value="1"/>
</dbReference>
<feature type="region of interest" description="Disordered" evidence="1">
    <location>
        <begin position="1"/>
        <end position="24"/>
    </location>
</feature>
<dbReference type="HOGENOM" id="CLU_2185998_0_0_1"/>
<gene>
    <name evidence="2" type="ORF">PV09_09500</name>
</gene>
<keyword evidence="3" id="KW-1185">Reference proteome</keyword>
<dbReference type="EMBL" id="KN847602">
    <property type="protein sequence ID" value="KIV98711.1"/>
    <property type="molecule type" value="Genomic_DNA"/>
</dbReference>
<sequence>MLMSWAGEDAETAGPPNLEQEAQRSWAEVRAEGVVHGDERYANLLWNAERQRAMVIDFDRSILLSAAKHKQVMLLAGKKRKRCEEGSRKFSWKDIVFSKDQSSSVTTNL</sequence>
<dbReference type="VEuPathDB" id="FungiDB:PV09_09500"/>